<sequence>MCGLGSADDLYTEEKERAWRLSESTTGFSCIGQTNWNEVKSVAKMAEGLRVPVDVIVDPNYEELVKFFLFTRLAGRQSALSSWSESVDVTAHPSLRHVSRNAMELSLE</sequence>
<reference evidence="1 2" key="1">
    <citation type="submission" date="2024-07" db="EMBL/GenBank/DDBJ databases">
        <title>Chromosome-level genome assembly of the water stick insect Ranatra chinensis (Heteroptera: Nepidae).</title>
        <authorList>
            <person name="Liu X."/>
        </authorList>
    </citation>
    <scope>NUCLEOTIDE SEQUENCE [LARGE SCALE GENOMIC DNA]</scope>
    <source>
        <strain evidence="1">Cailab_2021Rc</strain>
        <tissue evidence="1">Muscle</tissue>
    </source>
</reference>
<accession>A0ABD0Y4P0</accession>
<dbReference type="Proteomes" id="UP001558652">
    <property type="component" value="Unassembled WGS sequence"/>
</dbReference>
<proteinExistence type="predicted"/>
<evidence type="ECO:0000313" key="2">
    <source>
        <dbReference type="Proteomes" id="UP001558652"/>
    </source>
</evidence>
<evidence type="ECO:0000313" key="1">
    <source>
        <dbReference type="EMBL" id="KAL1117640.1"/>
    </source>
</evidence>
<name>A0ABD0Y4P0_9HEMI</name>
<comment type="caution">
    <text evidence="1">The sequence shown here is derived from an EMBL/GenBank/DDBJ whole genome shotgun (WGS) entry which is preliminary data.</text>
</comment>
<keyword evidence="2" id="KW-1185">Reference proteome</keyword>
<dbReference type="AlphaFoldDB" id="A0ABD0Y4P0"/>
<dbReference type="EMBL" id="JBFDAA010000015">
    <property type="protein sequence ID" value="KAL1117640.1"/>
    <property type="molecule type" value="Genomic_DNA"/>
</dbReference>
<protein>
    <submittedName>
        <fullName evidence="1">Uncharacterized protein</fullName>
    </submittedName>
</protein>
<organism evidence="1 2">
    <name type="scientific">Ranatra chinensis</name>
    <dbReference type="NCBI Taxonomy" id="642074"/>
    <lineage>
        <taxon>Eukaryota</taxon>
        <taxon>Metazoa</taxon>
        <taxon>Ecdysozoa</taxon>
        <taxon>Arthropoda</taxon>
        <taxon>Hexapoda</taxon>
        <taxon>Insecta</taxon>
        <taxon>Pterygota</taxon>
        <taxon>Neoptera</taxon>
        <taxon>Paraneoptera</taxon>
        <taxon>Hemiptera</taxon>
        <taxon>Heteroptera</taxon>
        <taxon>Panheteroptera</taxon>
        <taxon>Nepomorpha</taxon>
        <taxon>Nepidae</taxon>
        <taxon>Ranatrinae</taxon>
        <taxon>Ranatra</taxon>
    </lineage>
</organism>
<gene>
    <name evidence="1" type="ORF">AAG570_003955</name>
</gene>